<protein>
    <recommendedName>
        <fullName evidence="4">Secreted protein</fullName>
    </recommendedName>
</protein>
<name>A0AAD9PG55_RIDPI</name>
<dbReference type="Proteomes" id="UP001209878">
    <property type="component" value="Unassembled WGS sequence"/>
</dbReference>
<dbReference type="SUPFAM" id="SSF47686">
    <property type="entry name" value="Anaphylotoxins (complement system)"/>
    <property type="match status" value="1"/>
</dbReference>
<feature type="chain" id="PRO_5042223956" description="Secreted protein" evidence="1">
    <location>
        <begin position="27"/>
        <end position="106"/>
    </location>
</feature>
<proteinExistence type="predicted"/>
<gene>
    <name evidence="2" type="ORF">NP493_2g14008</name>
</gene>
<evidence type="ECO:0000313" key="3">
    <source>
        <dbReference type="Proteomes" id="UP001209878"/>
    </source>
</evidence>
<feature type="signal peptide" evidence="1">
    <location>
        <begin position="1"/>
        <end position="26"/>
    </location>
</feature>
<dbReference type="EMBL" id="JAODUO010000002">
    <property type="protein sequence ID" value="KAK2194148.1"/>
    <property type="molecule type" value="Genomic_DNA"/>
</dbReference>
<dbReference type="InterPro" id="IPR018081">
    <property type="entry name" value="Anaphylatoxin_comp_syst"/>
</dbReference>
<keyword evidence="1" id="KW-0732">Signal</keyword>
<accession>A0AAD9PG55</accession>
<reference evidence="2" key="1">
    <citation type="journal article" date="2023" name="Mol. Biol. Evol.">
        <title>Third-Generation Sequencing Reveals the Adaptive Role of the Epigenome in Three Deep-Sea Polychaetes.</title>
        <authorList>
            <person name="Perez M."/>
            <person name="Aroh O."/>
            <person name="Sun Y."/>
            <person name="Lan Y."/>
            <person name="Juniper S.K."/>
            <person name="Young C.R."/>
            <person name="Angers B."/>
            <person name="Qian P.Y."/>
        </authorList>
    </citation>
    <scope>NUCLEOTIDE SEQUENCE</scope>
    <source>
        <strain evidence="2">R07B-5</strain>
    </source>
</reference>
<dbReference type="AlphaFoldDB" id="A0AAD9PG55"/>
<evidence type="ECO:0008006" key="4">
    <source>
        <dbReference type="Google" id="ProtNLM"/>
    </source>
</evidence>
<sequence>MQTSFINVYFLISRLYYLWLWPLSPSSRVTVVVPHLSRLLLLWFHKSSDRFCCGAGLSRLAVVPCLALSLVDIVAPAHRLCTDCFLRCCNRSPVHLDVFVAVVTLS</sequence>
<comment type="caution">
    <text evidence="2">The sequence shown here is derived from an EMBL/GenBank/DDBJ whole genome shotgun (WGS) entry which is preliminary data.</text>
</comment>
<organism evidence="2 3">
    <name type="scientific">Ridgeia piscesae</name>
    <name type="common">Tubeworm</name>
    <dbReference type="NCBI Taxonomy" id="27915"/>
    <lineage>
        <taxon>Eukaryota</taxon>
        <taxon>Metazoa</taxon>
        <taxon>Spiralia</taxon>
        <taxon>Lophotrochozoa</taxon>
        <taxon>Annelida</taxon>
        <taxon>Polychaeta</taxon>
        <taxon>Sedentaria</taxon>
        <taxon>Canalipalpata</taxon>
        <taxon>Sabellida</taxon>
        <taxon>Siboglinidae</taxon>
        <taxon>Ridgeia</taxon>
    </lineage>
</organism>
<evidence type="ECO:0000256" key="1">
    <source>
        <dbReference type="SAM" id="SignalP"/>
    </source>
</evidence>
<keyword evidence="3" id="KW-1185">Reference proteome</keyword>
<evidence type="ECO:0000313" key="2">
    <source>
        <dbReference type="EMBL" id="KAK2194148.1"/>
    </source>
</evidence>